<sequence length="102" mass="11002">MCTGDSTGSGCEIPANETPSSECSEHSQHTSSDSEGESPVDGDQDAGIEEETQEYGAPLSRYLGEAPEDEHWNDRARIESPDHEDSANEETGESIELRSGEE</sequence>
<protein>
    <submittedName>
        <fullName evidence="2 4">Uncharacterized protein</fullName>
    </submittedName>
</protein>
<organism evidence="2">
    <name type="scientific">Eremomyces bilateralis CBS 781.70</name>
    <dbReference type="NCBI Taxonomy" id="1392243"/>
    <lineage>
        <taxon>Eukaryota</taxon>
        <taxon>Fungi</taxon>
        <taxon>Dikarya</taxon>
        <taxon>Ascomycota</taxon>
        <taxon>Pezizomycotina</taxon>
        <taxon>Dothideomycetes</taxon>
        <taxon>Dothideomycetes incertae sedis</taxon>
        <taxon>Eremomycetales</taxon>
        <taxon>Eremomycetaceae</taxon>
        <taxon>Eremomyces</taxon>
    </lineage>
</organism>
<feature type="compositionally biased region" description="Acidic residues" evidence="1">
    <location>
        <begin position="34"/>
        <end position="53"/>
    </location>
</feature>
<evidence type="ECO:0000313" key="4">
    <source>
        <dbReference type="RefSeq" id="XP_033535466.1"/>
    </source>
</evidence>
<evidence type="ECO:0000256" key="1">
    <source>
        <dbReference type="SAM" id="MobiDB-lite"/>
    </source>
</evidence>
<dbReference type="AlphaFoldDB" id="A0A6G1G6X0"/>
<dbReference type="RefSeq" id="XP_033535466.1">
    <property type="nucleotide sequence ID" value="XM_033682792.1"/>
</dbReference>
<evidence type="ECO:0000313" key="3">
    <source>
        <dbReference type="Proteomes" id="UP000504638"/>
    </source>
</evidence>
<dbReference type="Proteomes" id="UP000504638">
    <property type="component" value="Unplaced"/>
</dbReference>
<name>A0A6G1G6X0_9PEZI</name>
<reference evidence="4" key="2">
    <citation type="submission" date="2020-04" db="EMBL/GenBank/DDBJ databases">
        <authorList>
            <consortium name="NCBI Genome Project"/>
        </authorList>
    </citation>
    <scope>NUCLEOTIDE SEQUENCE</scope>
    <source>
        <strain evidence="4">CBS 781.70</strain>
    </source>
</reference>
<reference evidence="2 4" key="1">
    <citation type="submission" date="2020-01" db="EMBL/GenBank/DDBJ databases">
        <authorList>
            <consortium name="DOE Joint Genome Institute"/>
            <person name="Haridas S."/>
            <person name="Albert R."/>
            <person name="Binder M."/>
            <person name="Bloem J."/>
            <person name="Labutti K."/>
            <person name="Salamov A."/>
            <person name="Andreopoulos B."/>
            <person name="Baker S.E."/>
            <person name="Barry K."/>
            <person name="Bills G."/>
            <person name="Bluhm B.H."/>
            <person name="Cannon C."/>
            <person name="Castanera R."/>
            <person name="Culley D.E."/>
            <person name="Daum C."/>
            <person name="Ezra D."/>
            <person name="Gonzalez J.B."/>
            <person name="Henrissat B."/>
            <person name="Kuo A."/>
            <person name="Liang C."/>
            <person name="Lipzen A."/>
            <person name="Lutzoni F."/>
            <person name="Magnuson J."/>
            <person name="Mondo S."/>
            <person name="Nolan M."/>
            <person name="Ohm R."/>
            <person name="Pangilinan J."/>
            <person name="Park H.-J."/>
            <person name="Ramirez L."/>
            <person name="Alfaro M."/>
            <person name="Sun H."/>
            <person name="Tritt A."/>
            <person name="Yoshinaga Y."/>
            <person name="Zwiers L.-H."/>
            <person name="Turgeon B.G."/>
            <person name="Goodwin S.B."/>
            <person name="Spatafora J.W."/>
            <person name="Crous P.W."/>
            <person name="Grigoriev I.V."/>
        </authorList>
    </citation>
    <scope>NUCLEOTIDE SEQUENCE</scope>
    <source>
        <strain evidence="2 4">CBS 781.70</strain>
    </source>
</reference>
<dbReference type="EMBL" id="ML975154">
    <property type="protein sequence ID" value="KAF1813835.1"/>
    <property type="molecule type" value="Genomic_DNA"/>
</dbReference>
<evidence type="ECO:0000313" key="2">
    <source>
        <dbReference type="EMBL" id="KAF1813835.1"/>
    </source>
</evidence>
<proteinExistence type="predicted"/>
<reference evidence="4" key="3">
    <citation type="submission" date="2025-04" db="UniProtKB">
        <authorList>
            <consortium name="RefSeq"/>
        </authorList>
    </citation>
    <scope>IDENTIFICATION</scope>
    <source>
        <strain evidence="4">CBS 781.70</strain>
    </source>
</reference>
<feature type="region of interest" description="Disordered" evidence="1">
    <location>
        <begin position="1"/>
        <end position="102"/>
    </location>
</feature>
<accession>A0A6G1G6X0</accession>
<dbReference type="GeneID" id="54423362"/>
<feature type="compositionally biased region" description="Basic and acidic residues" evidence="1">
    <location>
        <begin position="69"/>
        <end position="86"/>
    </location>
</feature>
<gene>
    <name evidence="2 4" type="ORF">P152DRAFT_513203</name>
</gene>
<keyword evidence="3" id="KW-1185">Reference proteome</keyword>